<feature type="domain" description="Neurotransmitter-gated ion-channel transmembrane" evidence="2">
    <location>
        <begin position="29"/>
        <end position="106"/>
    </location>
</feature>
<name>A0A210QJD8_MIZYE</name>
<dbReference type="Proteomes" id="UP000242188">
    <property type="component" value="Unassembled WGS sequence"/>
</dbReference>
<sequence length="116" mass="12978">MRINRHTKGDFVVMVIKFQRRPLFAILNLLIPIVVIGVLNVFVFLLPPEPGERSAFGVTVLLAMAVFLSIVSDKLPSTSEPHIARVSIYLVAELALIALIMLFTMISLKLYNIKDD</sequence>
<dbReference type="Pfam" id="PF02932">
    <property type="entry name" value="Neur_chan_memb"/>
    <property type="match status" value="1"/>
</dbReference>
<dbReference type="SUPFAM" id="SSF90112">
    <property type="entry name" value="Neurotransmitter-gated ion-channel transmembrane pore"/>
    <property type="match status" value="1"/>
</dbReference>
<keyword evidence="1" id="KW-1133">Transmembrane helix</keyword>
<protein>
    <submittedName>
        <fullName evidence="3">Neuronal acetylcholine receptor subunit alpha-7</fullName>
    </submittedName>
</protein>
<dbReference type="InterPro" id="IPR036719">
    <property type="entry name" value="Neuro-gated_channel_TM_sf"/>
</dbReference>
<comment type="caution">
    <text evidence="3">The sequence shown here is derived from an EMBL/GenBank/DDBJ whole genome shotgun (WGS) entry which is preliminary data.</text>
</comment>
<evidence type="ECO:0000313" key="4">
    <source>
        <dbReference type="Proteomes" id="UP000242188"/>
    </source>
</evidence>
<dbReference type="EMBL" id="NEDP02003363">
    <property type="protein sequence ID" value="OWF48895.1"/>
    <property type="molecule type" value="Genomic_DNA"/>
</dbReference>
<keyword evidence="1" id="KW-0472">Membrane</keyword>
<dbReference type="CDD" id="cd19051">
    <property type="entry name" value="LGIC_TM_cation"/>
    <property type="match status" value="1"/>
</dbReference>
<reference evidence="3 4" key="1">
    <citation type="journal article" date="2017" name="Nat. Ecol. Evol.">
        <title>Scallop genome provides insights into evolution of bilaterian karyotype and development.</title>
        <authorList>
            <person name="Wang S."/>
            <person name="Zhang J."/>
            <person name="Jiao W."/>
            <person name="Li J."/>
            <person name="Xun X."/>
            <person name="Sun Y."/>
            <person name="Guo X."/>
            <person name="Huan P."/>
            <person name="Dong B."/>
            <person name="Zhang L."/>
            <person name="Hu X."/>
            <person name="Sun X."/>
            <person name="Wang J."/>
            <person name="Zhao C."/>
            <person name="Wang Y."/>
            <person name="Wang D."/>
            <person name="Huang X."/>
            <person name="Wang R."/>
            <person name="Lv J."/>
            <person name="Li Y."/>
            <person name="Zhang Z."/>
            <person name="Liu B."/>
            <person name="Lu W."/>
            <person name="Hui Y."/>
            <person name="Liang J."/>
            <person name="Zhou Z."/>
            <person name="Hou R."/>
            <person name="Li X."/>
            <person name="Liu Y."/>
            <person name="Li H."/>
            <person name="Ning X."/>
            <person name="Lin Y."/>
            <person name="Zhao L."/>
            <person name="Xing Q."/>
            <person name="Dou J."/>
            <person name="Li Y."/>
            <person name="Mao J."/>
            <person name="Guo H."/>
            <person name="Dou H."/>
            <person name="Li T."/>
            <person name="Mu C."/>
            <person name="Jiang W."/>
            <person name="Fu Q."/>
            <person name="Fu X."/>
            <person name="Miao Y."/>
            <person name="Liu J."/>
            <person name="Yu Q."/>
            <person name="Li R."/>
            <person name="Liao H."/>
            <person name="Li X."/>
            <person name="Kong Y."/>
            <person name="Jiang Z."/>
            <person name="Chourrout D."/>
            <person name="Li R."/>
            <person name="Bao Z."/>
        </authorList>
    </citation>
    <scope>NUCLEOTIDE SEQUENCE [LARGE SCALE GENOMIC DNA]</scope>
    <source>
        <strain evidence="3 4">PY_sf001</strain>
    </source>
</reference>
<dbReference type="STRING" id="6573.A0A210QJD8"/>
<dbReference type="GO" id="GO:0005216">
    <property type="term" value="F:monoatomic ion channel activity"/>
    <property type="evidence" value="ECO:0007669"/>
    <property type="project" value="InterPro"/>
</dbReference>
<keyword evidence="4" id="KW-1185">Reference proteome</keyword>
<feature type="transmembrane region" description="Helical" evidence="1">
    <location>
        <begin position="83"/>
        <end position="106"/>
    </location>
</feature>
<feature type="transmembrane region" description="Helical" evidence="1">
    <location>
        <begin position="23"/>
        <end position="47"/>
    </location>
</feature>
<dbReference type="Gene3D" id="1.20.58.390">
    <property type="entry name" value="Neurotransmitter-gated ion-channel transmembrane domain"/>
    <property type="match status" value="1"/>
</dbReference>
<dbReference type="PANTHER" id="PTHR18945">
    <property type="entry name" value="NEUROTRANSMITTER GATED ION CHANNEL"/>
    <property type="match status" value="1"/>
</dbReference>
<gene>
    <name evidence="3" type="ORF">KP79_PYT08718</name>
</gene>
<keyword evidence="3" id="KW-0675">Receptor</keyword>
<organism evidence="3 4">
    <name type="scientific">Mizuhopecten yessoensis</name>
    <name type="common">Japanese scallop</name>
    <name type="synonym">Patinopecten yessoensis</name>
    <dbReference type="NCBI Taxonomy" id="6573"/>
    <lineage>
        <taxon>Eukaryota</taxon>
        <taxon>Metazoa</taxon>
        <taxon>Spiralia</taxon>
        <taxon>Lophotrochozoa</taxon>
        <taxon>Mollusca</taxon>
        <taxon>Bivalvia</taxon>
        <taxon>Autobranchia</taxon>
        <taxon>Pteriomorphia</taxon>
        <taxon>Pectinida</taxon>
        <taxon>Pectinoidea</taxon>
        <taxon>Pectinidae</taxon>
        <taxon>Mizuhopecten</taxon>
    </lineage>
</organism>
<evidence type="ECO:0000259" key="2">
    <source>
        <dbReference type="Pfam" id="PF02932"/>
    </source>
</evidence>
<accession>A0A210QJD8</accession>
<dbReference type="GO" id="GO:0004888">
    <property type="term" value="F:transmembrane signaling receptor activity"/>
    <property type="evidence" value="ECO:0007669"/>
    <property type="project" value="InterPro"/>
</dbReference>
<feature type="transmembrane region" description="Helical" evidence="1">
    <location>
        <begin position="53"/>
        <end position="71"/>
    </location>
</feature>
<keyword evidence="1" id="KW-0812">Transmembrane</keyword>
<dbReference type="AlphaFoldDB" id="A0A210QJD8"/>
<dbReference type="InterPro" id="IPR006201">
    <property type="entry name" value="Neur_channel"/>
</dbReference>
<dbReference type="InterPro" id="IPR006029">
    <property type="entry name" value="Neurotrans-gated_channel_TM"/>
</dbReference>
<proteinExistence type="predicted"/>
<dbReference type="GO" id="GO:0016020">
    <property type="term" value="C:membrane"/>
    <property type="evidence" value="ECO:0007669"/>
    <property type="project" value="InterPro"/>
</dbReference>
<evidence type="ECO:0000256" key="1">
    <source>
        <dbReference type="SAM" id="Phobius"/>
    </source>
</evidence>
<dbReference type="InterPro" id="IPR038050">
    <property type="entry name" value="Neuro_actylchol_rec"/>
</dbReference>
<evidence type="ECO:0000313" key="3">
    <source>
        <dbReference type="EMBL" id="OWF48895.1"/>
    </source>
</evidence>